<evidence type="ECO:0000313" key="14">
    <source>
        <dbReference type="Proteomes" id="UP000799779"/>
    </source>
</evidence>
<comment type="similarity">
    <text evidence="2">Belongs to the TIM54 family.</text>
</comment>
<protein>
    <recommendedName>
        <fullName evidence="3">Mitochondrial import inner membrane translocase subunit TIM54</fullName>
    </recommendedName>
</protein>
<evidence type="ECO:0000256" key="6">
    <source>
        <dbReference type="ARBA" id="ARBA00022792"/>
    </source>
</evidence>
<dbReference type="GO" id="GO:0015031">
    <property type="term" value="P:protein transport"/>
    <property type="evidence" value="ECO:0007669"/>
    <property type="project" value="UniProtKB-KW"/>
</dbReference>
<gene>
    <name evidence="13" type="ORF">P154DRAFT_461138</name>
</gene>
<feature type="region of interest" description="Disordered" evidence="12">
    <location>
        <begin position="1"/>
        <end position="30"/>
    </location>
</feature>
<keyword evidence="11" id="KW-0472">Membrane</keyword>
<accession>A0A6A5WRC2</accession>
<comment type="subcellular location">
    <subcellularLocation>
        <location evidence="1">Mitochondrion inner membrane</location>
        <topology evidence="1">Single-pass membrane protein</topology>
    </subcellularLocation>
</comment>
<sequence length="472" mass="52971">MAEQDAKPSASSASSAGPAKPAKAPKPPNPVWRMMGLPNFRLKLPSRNWSIFLAVTGSWTAAVMYDRREKKKIQRKWAKVVEHIAKEPLSSQQLPRKVSVYLSAPPGDGLLVARDHFHEYIKPILVAAALDWDAVEGRKEGDVRAGLAERIRRLRKMNGEPSMEPLEEDEQELLAQARKKSGVTPFDGIAGDIIIGRHTWKEYVRGLHEGWLGPLDPPTQPTDPVAESITPPVVPTQAEPSLSDAPSSTSPTDDAPLAVVHETPAAEPEKPKEEENKPKKKKQPPPFNTTADYTNAALSPNCPIALGPSAAIPFPHLLGFFNFPIRIYRFLNRRQVAEEVGRQTAAAVLTAFRPFDAPGESHESITLDSDGDADFDRPQWEQEKLLKHEESSWHKSARDRKDDNGKERVWLDDMVLDPRISERMRKFELDSELEERAKQVAREGEAPWWKNIWPKKEETKKPWEGLEGEPMP</sequence>
<evidence type="ECO:0000256" key="4">
    <source>
        <dbReference type="ARBA" id="ARBA00022448"/>
    </source>
</evidence>
<evidence type="ECO:0000256" key="1">
    <source>
        <dbReference type="ARBA" id="ARBA00004434"/>
    </source>
</evidence>
<dbReference type="EMBL" id="ML977573">
    <property type="protein sequence ID" value="KAF2003319.1"/>
    <property type="molecule type" value="Genomic_DNA"/>
</dbReference>
<name>A0A6A5WRC2_9PLEO</name>
<keyword evidence="8" id="KW-1133">Transmembrane helix</keyword>
<evidence type="ECO:0000256" key="8">
    <source>
        <dbReference type="ARBA" id="ARBA00022989"/>
    </source>
</evidence>
<evidence type="ECO:0000256" key="7">
    <source>
        <dbReference type="ARBA" id="ARBA00022927"/>
    </source>
</evidence>
<keyword evidence="10" id="KW-0496">Mitochondrion</keyword>
<keyword evidence="5" id="KW-0812">Transmembrane</keyword>
<keyword evidence="9" id="KW-0811">Translocation</keyword>
<evidence type="ECO:0000256" key="2">
    <source>
        <dbReference type="ARBA" id="ARBA00006355"/>
    </source>
</evidence>
<evidence type="ECO:0000256" key="3">
    <source>
        <dbReference type="ARBA" id="ARBA00020796"/>
    </source>
</evidence>
<keyword evidence="14" id="KW-1185">Reference proteome</keyword>
<feature type="compositionally biased region" description="Low complexity" evidence="12">
    <location>
        <begin position="240"/>
        <end position="257"/>
    </location>
</feature>
<dbReference type="InterPro" id="IPR050187">
    <property type="entry name" value="Lipid_Phosphate_FormReg"/>
</dbReference>
<dbReference type="Proteomes" id="UP000799779">
    <property type="component" value="Unassembled WGS sequence"/>
</dbReference>
<reference evidence="13" key="1">
    <citation type="journal article" date="2020" name="Stud. Mycol.">
        <title>101 Dothideomycetes genomes: a test case for predicting lifestyles and emergence of pathogens.</title>
        <authorList>
            <person name="Haridas S."/>
            <person name="Albert R."/>
            <person name="Binder M."/>
            <person name="Bloem J."/>
            <person name="Labutti K."/>
            <person name="Salamov A."/>
            <person name="Andreopoulos B."/>
            <person name="Baker S."/>
            <person name="Barry K."/>
            <person name="Bills G."/>
            <person name="Bluhm B."/>
            <person name="Cannon C."/>
            <person name="Castanera R."/>
            <person name="Culley D."/>
            <person name="Daum C."/>
            <person name="Ezra D."/>
            <person name="Gonzalez J."/>
            <person name="Henrissat B."/>
            <person name="Kuo A."/>
            <person name="Liang C."/>
            <person name="Lipzen A."/>
            <person name="Lutzoni F."/>
            <person name="Magnuson J."/>
            <person name="Mondo S."/>
            <person name="Nolan M."/>
            <person name="Ohm R."/>
            <person name="Pangilinan J."/>
            <person name="Park H.-J."/>
            <person name="Ramirez L."/>
            <person name="Alfaro M."/>
            <person name="Sun H."/>
            <person name="Tritt A."/>
            <person name="Yoshinaga Y."/>
            <person name="Zwiers L.-H."/>
            <person name="Turgeon B."/>
            <person name="Goodwin S."/>
            <person name="Spatafora J."/>
            <person name="Crous P."/>
            <person name="Grigoriev I."/>
        </authorList>
    </citation>
    <scope>NUCLEOTIDE SEQUENCE</scope>
    <source>
        <strain evidence="13">CBS 123094</strain>
    </source>
</reference>
<dbReference type="GO" id="GO:0005743">
    <property type="term" value="C:mitochondrial inner membrane"/>
    <property type="evidence" value="ECO:0007669"/>
    <property type="project" value="UniProtKB-SubCell"/>
</dbReference>
<evidence type="ECO:0000256" key="9">
    <source>
        <dbReference type="ARBA" id="ARBA00023010"/>
    </source>
</evidence>
<dbReference type="PANTHER" id="PTHR12358:SF101">
    <property type="entry name" value="MITOCHONDRIAL IMPORT INNER MEMBRANE TRANSLOCASE SUBUNIT TIM54"/>
    <property type="match status" value="1"/>
</dbReference>
<keyword evidence="7" id="KW-0653">Protein transport</keyword>
<dbReference type="AlphaFoldDB" id="A0A6A5WRC2"/>
<dbReference type="PANTHER" id="PTHR12358">
    <property type="entry name" value="SPHINGOSINE KINASE"/>
    <property type="match status" value="1"/>
</dbReference>
<feature type="compositionally biased region" description="Basic and acidic residues" evidence="12">
    <location>
        <begin position="267"/>
        <end position="277"/>
    </location>
</feature>
<feature type="compositionally biased region" description="Low complexity" evidence="12">
    <location>
        <begin position="7"/>
        <end position="22"/>
    </location>
</feature>
<keyword evidence="4" id="KW-0813">Transport</keyword>
<feature type="region of interest" description="Disordered" evidence="12">
    <location>
        <begin position="214"/>
        <end position="294"/>
    </location>
</feature>
<evidence type="ECO:0000256" key="12">
    <source>
        <dbReference type="SAM" id="MobiDB-lite"/>
    </source>
</evidence>
<proteinExistence type="inferred from homology"/>
<dbReference type="Pfam" id="PF11711">
    <property type="entry name" value="Tim54"/>
    <property type="match status" value="1"/>
</dbReference>
<dbReference type="InterPro" id="IPR021056">
    <property type="entry name" value="Mt_import_IM_translocase_Tim54"/>
</dbReference>
<organism evidence="13 14">
    <name type="scientific">Amniculicola lignicola CBS 123094</name>
    <dbReference type="NCBI Taxonomy" id="1392246"/>
    <lineage>
        <taxon>Eukaryota</taxon>
        <taxon>Fungi</taxon>
        <taxon>Dikarya</taxon>
        <taxon>Ascomycota</taxon>
        <taxon>Pezizomycotina</taxon>
        <taxon>Dothideomycetes</taxon>
        <taxon>Pleosporomycetidae</taxon>
        <taxon>Pleosporales</taxon>
        <taxon>Amniculicolaceae</taxon>
        <taxon>Amniculicola</taxon>
    </lineage>
</organism>
<evidence type="ECO:0000256" key="11">
    <source>
        <dbReference type="ARBA" id="ARBA00023136"/>
    </source>
</evidence>
<dbReference type="OrthoDB" id="5598305at2759"/>
<evidence type="ECO:0000313" key="13">
    <source>
        <dbReference type="EMBL" id="KAF2003319.1"/>
    </source>
</evidence>
<evidence type="ECO:0000256" key="5">
    <source>
        <dbReference type="ARBA" id="ARBA00022692"/>
    </source>
</evidence>
<evidence type="ECO:0000256" key="10">
    <source>
        <dbReference type="ARBA" id="ARBA00023128"/>
    </source>
</evidence>
<keyword evidence="6" id="KW-0999">Mitochondrion inner membrane</keyword>